<evidence type="ECO:0000256" key="1">
    <source>
        <dbReference type="PROSITE-ProRule" id="PRU00042"/>
    </source>
</evidence>
<name>A0ABD1KCZ8_9TELE</name>
<dbReference type="SMART" id="SM00355">
    <property type="entry name" value="ZnF_C2H2"/>
    <property type="match status" value="2"/>
</dbReference>
<dbReference type="PANTHER" id="PTHR31912">
    <property type="entry name" value="IP13529P"/>
    <property type="match status" value="1"/>
</dbReference>
<evidence type="ECO:0000313" key="3">
    <source>
        <dbReference type="EMBL" id="KAL2096965.1"/>
    </source>
</evidence>
<dbReference type="PROSITE" id="PS50157">
    <property type="entry name" value="ZINC_FINGER_C2H2_2"/>
    <property type="match status" value="2"/>
</dbReference>
<sequence>MFTCFICKTLHSNSYSICRHLKFHHGLYPGKYLRLSCAENGCSSVFGTYSGFKKHLVRIHGNRVPSHVHDIDRGSKESESQGGCDHAAFENAALESNSTEREGQARQSASVTEVKLNDMCGSLVAQLQTNMLSQSSVQIAVETIEELVDGIQTKTKEAVLSNIPSELCETVEKCFLSIENPLIKLNTLAKRQRYYEDKWQIVQPVEHVLGVRFDIRRDKKTGMYSQVPVRDKIVYVPVLETLSSMFNNKEIVEAFHQTKERKDCFYEDICDGEYVTTNRLFSLDKNALQLQLYYDDFEAANPLGSKKGIHKLGCMYFILRNLPPKFNSVLMNIQLLLLFHTDDIKKYGFDAILKPLVDDLKRLERDGVSTPVSDSPLRGTVVQITGDNLALHSVFGFVESFSATYCCRFCLADRDALQSIFSEDQPGVVFRSKELHSQHCSTLRDNPQLSSTFGVKRVCLFNTLEYYHTCENFAVDIMHDILEGVAQYELKLVYQHLLNTKTITLNNLCERIHAFNYGYMERKNRPTALKMDDSKDLGLNASQAWCLLRNTPLIFGDLFENTDSVWHLLLLLLQIVYIVFSPRVTEGMVCFLKHLISDHHSLFKAIFPAKILIPKHHFLVHYPRCIRKIGPILHVWCMRFEAKHNFFKRSVKNFKNVTKTMVNAHQAHMAFYWETFNFERFEHGPIHIEMVSNLEGCEVICQGLKLSSHCDAHTTSWVKYFGTEYHVGLFVCCGLQSDMPVFKKIVNVILKDGCAHLVLCEVVTLGFDDHFSAFCIEERPYPFDIVSVAGLFHYKPFDKQFSYNSDGNVYILPHCHLC</sequence>
<comment type="caution">
    <text evidence="3">The sequence shown here is derived from an EMBL/GenBank/DDBJ whole genome shotgun (WGS) entry which is preliminary data.</text>
</comment>
<accession>A0ABD1KCZ8</accession>
<gene>
    <name evidence="3" type="ORF">ACEWY4_006172</name>
</gene>
<keyword evidence="1" id="KW-0863">Zinc-finger</keyword>
<dbReference type="Proteomes" id="UP001591681">
    <property type="component" value="Unassembled WGS sequence"/>
</dbReference>
<dbReference type="PROSITE" id="PS00028">
    <property type="entry name" value="ZINC_FINGER_C2H2_1"/>
    <property type="match status" value="1"/>
</dbReference>
<protein>
    <recommendedName>
        <fullName evidence="2">C2H2-type domain-containing protein</fullName>
    </recommendedName>
</protein>
<feature type="domain" description="C2H2-type" evidence="2">
    <location>
        <begin position="35"/>
        <end position="65"/>
    </location>
</feature>
<keyword evidence="4" id="KW-1185">Reference proteome</keyword>
<dbReference type="GO" id="GO:0008270">
    <property type="term" value="F:zinc ion binding"/>
    <property type="evidence" value="ECO:0007669"/>
    <property type="project" value="UniProtKB-KW"/>
</dbReference>
<reference evidence="3 4" key="1">
    <citation type="submission" date="2024-09" db="EMBL/GenBank/DDBJ databases">
        <title>A chromosome-level genome assembly of Gray's grenadier anchovy, Coilia grayii.</title>
        <authorList>
            <person name="Fu Z."/>
        </authorList>
    </citation>
    <scope>NUCLEOTIDE SEQUENCE [LARGE SCALE GENOMIC DNA]</scope>
    <source>
        <strain evidence="3">G4</strain>
        <tissue evidence="3">Muscle</tissue>
    </source>
</reference>
<organism evidence="3 4">
    <name type="scientific">Coilia grayii</name>
    <name type="common">Gray's grenadier anchovy</name>
    <dbReference type="NCBI Taxonomy" id="363190"/>
    <lineage>
        <taxon>Eukaryota</taxon>
        <taxon>Metazoa</taxon>
        <taxon>Chordata</taxon>
        <taxon>Craniata</taxon>
        <taxon>Vertebrata</taxon>
        <taxon>Euteleostomi</taxon>
        <taxon>Actinopterygii</taxon>
        <taxon>Neopterygii</taxon>
        <taxon>Teleostei</taxon>
        <taxon>Clupei</taxon>
        <taxon>Clupeiformes</taxon>
        <taxon>Clupeoidei</taxon>
        <taxon>Engraulidae</taxon>
        <taxon>Coilinae</taxon>
        <taxon>Coilia</taxon>
    </lineage>
</organism>
<evidence type="ECO:0000313" key="4">
    <source>
        <dbReference type="Proteomes" id="UP001591681"/>
    </source>
</evidence>
<dbReference type="InterPro" id="IPR013087">
    <property type="entry name" value="Znf_C2H2_type"/>
</dbReference>
<evidence type="ECO:0000259" key="2">
    <source>
        <dbReference type="PROSITE" id="PS50157"/>
    </source>
</evidence>
<proteinExistence type="predicted"/>
<dbReference type="EMBL" id="JBHFQA010000006">
    <property type="protein sequence ID" value="KAL2096965.1"/>
    <property type="molecule type" value="Genomic_DNA"/>
</dbReference>
<keyword evidence="1" id="KW-0862">Zinc</keyword>
<keyword evidence="1" id="KW-0479">Metal-binding</keyword>
<dbReference type="PANTHER" id="PTHR31912:SF34">
    <property type="entry name" value="NOTOCHORD-RELATED PROTEIN"/>
    <property type="match status" value="1"/>
</dbReference>
<feature type="domain" description="C2H2-type" evidence="2">
    <location>
        <begin position="2"/>
        <end position="29"/>
    </location>
</feature>
<dbReference type="AlphaFoldDB" id="A0ABD1KCZ8"/>